<sequence>MTRKEQLLFCEKCTHRKMDLNQGILCNLTNEKATFTSTCTDYNEDLSIEAANQEERIIYHSDLSENFSEKHIERFKSEQNFSLGVILSLLAGTIGAILWALITVATKFQIGYMAIAIGAGVGFTMRYIGKGIDQKFGIAGAIVAVFSCALGNLLSIIGFISEYQELSFLNTLLYMDYSYIPQLMKEGFSFMDVFFYAIAGYEGYRFSFRVFKNEDFIN</sequence>
<dbReference type="EMBL" id="WQLW01000011">
    <property type="protein sequence ID" value="MVO10352.1"/>
    <property type="molecule type" value="Genomic_DNA"/>
</dbReference>
<keyword evidence="1" id="KW-0812">Transmembrane</keyword>
<feature type="transmembrane region" description="Helical" evidence="1">
    <location>
        <begin position="108"/>
        <end position="129"/>
    </location>
</feature>
<dbReference type="AlphaFoldDB" id="A0A6I4ITZ6"/>
<keyword evidence="1" id="KW-0472">Membrane</keyword>
<keyword evidence="1" id="KW-1133">Transmembrane helix</keyword>
<dbReference type="Proteomes" id="UP000431264">
    <property type="component" value="Unassembled WGS sequence"/>
</dbReference>
<feature type="transmembrane region" description="Helical" evidence="1">
    <location>
        <begin position="136"/>
        <end position="160"/>
    </location>
</feature>
<reference evidence="3" key="1">
    <citation type="submission" date="2019-05" db="EMBL/GenBank/DDBJ databases">
        <title>Flavobacterium profundi sp. nov., isolated from a deep-sea seamount.</title>
        <authorList>
            <person name="Zhang D.-C."/>
        </authorList>
    </citation>
    <scope>NUCLEOTIDE SEQUENCE [LARGE SCALE GENOMIC DNA]</scope>
    <source>
        <strain evidence="3">TP390</strain>
    </source>
</reference>
<protein>
    <submittedName>
        <fullName evidence="2">Uncharacterized protein</fullName>
    </submittedName>
</protein>
<evidence type="ECO:0000256" key="1">
    <source>
        <dbReference type="SAM" id="Phobius"/>
    </source>
</evidence>
<feature type="transmembrane region" description="Helical" evidence="1">
    <location>
        <begin position="81"/>
        <end position="102"/>
    </location>
</feature>
<comment type="caution">
    <text evidence="2">The sequence shown here is derived from an EMBL/GenBank/DDBJ whole genome shotgun (WGS) entry which is preliminary data.</text>
</comment>
<evidence type="ECO:0000313" key="2">
    <source>
        <dbReference type="EMBL" id="MVO10352.1"/>
    </source>
</evidence>
<name>A0A6I4ITZ6_9FLAO</name>
<dbReference type="OrthoDB" id="4174975at2"/>
<gene>
    <name evidence="2" type="ORF">GOQ30_14355</name>
</gene>
<accession>A0A6I4ITZ6</accession>
<proteinExistence type="predicted"/>
<feature type="transmembrane region" description="Helical" evidence="1">
    <location>
        <begin position="180"/>
        <end position="199"/>
    </location>
</feature>
<dbReference type="RefSeq" id="WP_140998779.1">
    <property type="nucleotide sequence ID" value="NZ_VDCZ01000011.1"/>
</dbReference>
<keyword evidence="3" id="KW-1185">Reference proteome</keyword>
<organism evidence="2 3">
    <name type="scientific">Flavobacterium profundi</name>
    <dbReference type="NCBI Taxonomy" id="1774945"/>
    <lineage>
        <taxon>Bacteria</taxon>
        <taxon>Pseudomonadati</taxon>
        <taxon>Bacteroidota</taxon>
        <taxon>Flavobacteriia</taxon>
        <taxon>Flavobacteriales</taxon>
        <taxon>Flavobacteriaceae</taxon>
        <taxon>Flavobacterium</taxon>
    </lineage>
</organism>
<evidence type="ECO:0000313" key="3">
    <source>
        <dbReference type="Proteomes" id="UP000431264"/>
    </source>
</evidence>